<accession>A0ACC1CRF7</accession>
<keyword evidence="2" id="KW-1185">Reference proteome</keyword>
<protein>
    <submittedName>
        <fullName evidence="1">Uncharacterized protein</fullName>
    </submittedName>
</protein>
<sequence>MTNMQKKLSTYLLVILNKDNVGNITYTLSHIRQKKNVEIIKRDISMLKVGYLRFFLQKKLIAVLQVNETDSHILLGCRGLKLTTMGKVKTNEAFRFMVDCLKAVGAASKAAEQQAELLIQADKLGHPSHGLNRLELYVNDIITGACMPNNEPKILKENLSTAWVDANNVLGATASHFAMDIAIKKAKETGVGWVTVKGSNHNGMAGWWAQKAARKGLIGMAFTNTSPLLAPTRSKQSALGTNPISVVAPASQGETFYLDMATTAVAVGKIEMQRRKGEPIPSGWAQDPDGKETNDAELAFNTACLMPLGGGETTSGYKGYGLAAMVELFCGISSGSNYGHHVRSWTHSGEGGPANLGHCFVAIDPENFAPGFGDRLTESIRHWRQLEPTDPNLPVLAPGDKEKMAENKANISGTVSYVTQQIESSAALAKRLKVKPMEVIKDN</sequence>
<evidence type="ECO:0000313" key="2">
    <source>
        <dbReference type="Proteomes" id="UP000824533"/>
    </source>
</evidence>
<proteinExistence type="predicted"/>
<evidence type="ECO:0000313" key="1">
    <source>
        <dbReference type="EMBL" id="KAJ0173990.1"/>
    </source>
</evidence>
<comment type="caution">
    <text evidence="1">The sequence shown here is derived from an EMBL/GenBank/DDBJ whole genome shotgun (WGS) entry which is preliminary data.</text>
</comment>
<dbReference type="EMBL" id="CM034404">
    <property type="protein sequence ID" value="KAJ0173990.1"/>
    <property type="molecule type" value="Genomic_DNA"/>
</dbReference>
<name>A0ACC1CRF7_9NEOP</name>
<dbReference type="Proteomes" id="UP000824533">
    <property type="component" value="Linkage Group LG18"/>
</dbReference>
<organism evidence="1 2">
    <name type="scientific">Dendrolimus kikuchii</name>
    <dbReference type="NCBI Taxonomy" id="765133"/>
    <lineage>
        <taxon>Eukaryota</taxon>
        <taxon>Metazoa</taxon>
        <taxon>Ecdysozoa</taxon>
        <taxon>Arthropoda</taxon>
        <taxon>Hexapoda</taxon>
        <taxon>Insecta</taxon>
        <taxon>Pterygota</taxon>
        <taxon>Neoptera</taxon>
        <taxon>Endopterygota</taxon>
        <taxon>Lepidoptera</taxon>
        <taxon>Glossata</taxon>
        <taxon>Ditrysia</taxon>
        <taxon>Bombycoidea</taxon>
        <taxon>Lasiocampidae</taxon>
        <taxon>Dendrolimus</taxon>
    </lineage>
</organism>
<reference evidence="1 2" key="1">
    <citation type="journal article" date="2021" name="Front. Genet.">
        <title>Chromosome-Level Genome Assembly Reveals Significant Gene Expansion in the Toll and IMD Signaling Pathways of Dendrolimus kikuchii.</title>
        <authorList>
            <person name="Zhou J."/>
            <person name="Wu P."/>
            <person name="Xiong Z."/>
            <person name="Liu N."/>
            <person name="Zhao N."/>
            <person name="Ji M."/>
            <person name="Qiu Y."/>
            <person name="Yang B."/>
        </authorList>
    </citation>
    <scope>NUCLEOTIDE SEQUENCE [LARGE SCALE GENOMIC DNA]</scope>
    <source>
        <strain evidence="1">Ann1</strain>
    </source>
</reference>
<gene>
    <name evidence="1" type="ORF">K1T71_010136</name>
</gene>